<evidence type="ECO:0000313" key="3">
    <source>
        <dbReference type="Proteomes" id="UP000184522"/>
    </source>
</evidence>
<dbReference type="EMBL" id="FQWS01000001">
    <property type="protein sequence ID" value="SHG42061.1"/>
    <property type="molecule type" value="Genomic_DNA"/>
</dbReference>
<feature type="transmembrane region" description="Helical" evidence="1">
    <location>
        <begin position="7"/>
        <end position="26"/>
    </location>
</feature>
<dbReference type="AlphaFoldDB" id="A0A1M5JNF4"/>
<accession>A0A1M5JNF4</accession>
<dbReference type="RefSeq" id="WP_073081560.1">
    <property type="nucleotide sequence ID" value="NZ_FQWS01000001.1"/>
</dbReference>
<evidence type="ECO:0000313" key="2">
    <source>
        <dbReference type="EMBL" id="SHG42061.1"/>
    </source>
</evidence>
<keyword evidence="1" id="KW-1133">Transmembrane helix</keyword>
<feature type="transmembrane region" description="Helical" evidence="1">
    <location>
        <begin position="125"/>
        <end position="146"/>
    </location>
</feature>
<gene>
    <name evidence="2" type="ORF">SAMN05444148_0092</name>
</gene>
<evidence type="ECO:0008006" key="4">
    <source>
        <dbReference type="Google" id="ProtNLM"/>
    </source>
</evidence>
<dbReference type="STRING" id="1089305.SAMN05444148_0092"/>
<reference evidence="3" key="1">
    <citation type="submission" date="2016-11" db="EMBL/GenBank/DDBJ databases">
        <authorList>
            <person name="Varghese N."/>
            <person name="Submissions S."/>
        </authorList>
    </citation>
    <scope>NUCLEOTIDE SEQUENCE [LARGE SCALE GENOMIC DNA]</scope>
    <source>
        <strain evidence="3">DSM 25330</strain>
    </source>
</reference>
<evidence type="ECO:0000256" key="1">
    <source>
        <dbReference type="SAM" id="Phobius"/>
    </source>
</evidence>
<keyword evidence="1" id="KW-0812">Transmembrane</keyword>
<protein>
    <recommendedName>
        <fullName evidence="4">Peptidase family M50</fullName>
    </recommendedName>
</protein>
<organism evidence="2 3">
    <name type="scientific">Winogradskyella jejuensis</name>
    <dbReference type="NCBI Taxonomy" id="1089305"/>
    <lineage>
        <taxon>Bacteria</taxon>
        <taxon>Pseudomonadati</taxon>
        <taxon>Bacteroidota</taxon>
        <taxon>Flavobacteriia</taxon>
        <taxon>Flavobacteriales</taxon>
        <taxon>Flavobacteriaceae</taxon>
        <taxon>Winogradskyella</taxon>
    </lineage>
</organism>
<sequence length="182" mass="20786">MNSTKNILNLGYFSICLVAVLITFLLHESVHYLAGMVLGYDMEMTLNSVNLADGQTYSKVWHNHLVSISGPIFTIIQAIIFYNIILKTKNLNWYPFLFVAFIMRLMASVISFIGVANDEARVSEWLGIGKMTLPIIVTLFLFWLCFKASQKVTISWKVNLVTFVNTSFGITVIVYLNQYFFK</sequence>
<feature type="transmembrane region" description="Helical" evidence="1">
    <location>
        <begin position="158"/>
        <end position="176"/>
    </location>
</feature>
<feature type="transmembrane region" description="Helical" evidence="1">
    <location>
        <begin position="65"/>
        <end position="86"/>
    </location>
</feature>
<keyword evidence="1" id="KW-0472">Membrane</keyword>
<dbReference type="Proteomes" id="UP000184522">
    <property type="component" value="Unassembled WGS sequence"/>
</dbReference>
<name>A0A1M5JNF4_9FLAO</name>
<dbReference type="OrthoDB" id="1160343at2"/>
<proteinExistence type="predicted"/>
<keyword evidence="3" id="KW-1185">Reference proteome</keyword>
<feature type="transmembrane region" description="Helical" evidence="1">
    <location>
        <begin position="93"/>
        <end position="113"/>
    </location>
</feature>